<feature type="non-terminal residue" evidence="2">
    <location>
        <position position="106"/>
    </location>
</feature>
<dbReference type="AlphaFoldDB" id="A0A6J4MT72"/>
<feature type="compositionally biased region" description="Basic and acidic residues" evidence="1">
    <location>
        <begin position="1"/>
        <end position="13"/>
    </location>
</feature>
<name>A0A6J4MT72_9ACTN</name>
<reference evidence="2" key="1">
    <citation type="submission" date="2020-02" db="EMBL/GenBank/DDBJ databases">
        <authorList>
            <person name="Meier V. D."/>
        </authorList>
    </citation>
    <scope>NUCLEOTIDE SEQUENCE</scope>
    <source>
        <strain evidence="2">AVDCRST_MAG32</strain>
    </source>
</reference>
<accession>A0A6J4MT72</accession>
<feature type="region of interest" description="Disordered" evidence="1">
    <location>
        <begin position="1"/>
        <end position="106"/>
    </location>
</feature>
<gene>
    <name evidence="2" type="ORF">AVDCRST_MAG32-107</name>
</gene>
<evidence type="ECO:0000256" key="1">
    <source>
        <dbReference type="SAM" id="MobiDB-lite"/>
    </source>
</evidence>
<proteinExistence type="predicted"/>
<feature type="non-terminal residue" evidence="2">
    <location>
        <position position="1"/>
    </location>
</feature>
<protein>
    <submittedName>
        <fullName evidence="2">Uncharacterized protein</fullName>
    </submittedName>
</protein>
<dbReference type="EMBL" id="CADCUM010000003">
    <property type="protein sequence ID" value="CAA9366568.1"/>
    <property type="molecule type" value="Genomic_DNA"/>
</dbReference>
<evidence type="ECO:0000313" key="2">
    <source>
        <dbReference type="EMBL" id="CAA9366568.1"/>
    </source>
</evidence>
<sequence length="106" mass="11707">GREPVRPRAEGGRRGRSAGPGEGRRRRGRRTRLQDQLLRVRRQGSPQLVGLPPRRRQRVHGGDGPVDVPPQGEAPRRRRAVPGVPSRCRAAPARAARGPRARTDLV</sequence>
<feature type="compositionally biased region" description="Low complexity" evidence="1">
    <location>
        <begin position="87"/>
        <end position="98"/>
    </location>
</feature>
<organism evidence="2">
    <name type="scientific">uncultured Nocardioides sp</name>
    <dbReference type="NCBI Taxonomy" id="198441"/>
    <lineage>
        <taxon>Bacteria</taxon>
        <taxon>Bacillati</taxon>
        <taxon>Actinomycetota</taxon>
        <taxon>Actinomycetes</taxon>
        <taxon>Propionibacteriales</taxon>
        <taxon>Nocardioidaceae</taxon>
        <taxon>Nocardioides</taxon>
        <taxon>environmental samples</taxon>
    </lineage>
</organism>